<comment type="caution">
    <text evidence="1">The sequence shown here is derived from an EMBL/GenBank/DDBJ whole genome shotgun (WGS) entry which is preliminary data.</text>
</comment>
<gene>
    <name evidence="1" type="ORF">ACD_2C00228G0009</name>
</gene>
<dbReference type="AlphaFoldDB" id="K2FDD1"/>
<organism evidence="1">
    <name type="scientific">uncultured bacterium</name>
    <name type="common">gcode 4</name>
    <dbReference type="NCBI Taxonomy" id="1234023"/>
    <lineage>
        <taxon>Bacteria</taxon>
        <taxon>environmental samples</taxon>
    </lineage>
</organism>
<evidence type="ECO:0000313" key="1">
    <source>
        <dbReference type="EMBL" id="EKE29111.1"/>
    </source>
</evidence>
<reference evidence="1" key="1">
    <citation type="journal article" date="2012" name="Science">
        <title>Fermentation, hydrogen, and sulfur metabolism in multiple uncultivated bacterial phyla.</title>
        <authorList>
            <person name="Wrighton K.C."/>
            <person name="Thomas B.C."/>
            <person name="Sharon I."/>
            <person name="Miller C.S."/>
            <person name="Castelle C.J."/>
            <person name="VerBerkmoes N.C."/>
            <person name="Wilkins M.J."/>
            <person name="Hettich R.L."/>
            <person name="Lipton M.S."/>
            <person name="Williams K.H."/>
            <person name="Long P.E."/>
            <person name="Banfield J.F."/>
        </authorList>
    </citation>
    <scope>NUCLEOTIDE SEQUENCE [LARGE SCALE GENOMIC DNA]</scope>
</reference>
<sequence length="191" mass="22035">MPDRRCRMFGLDDFLVDRIFNPFAKRFNVLTGKSCYFLAQMSFMLSAAISVAGGVYGVLSFDYTPRDECLLIVLSFISSYMFIKSSDWPRNEQKRFERKGKVLCTSRIDHQMFRIGLLILIPIIAYSIRLMPDKVGRDIFSFICLTIAGFDLALYFFACTPLPPGESKIGEFATNFKAFFAKRELQKVRYK</sequence>
<protein>
    <submittedName>
        <fullName evidence="1">Uncharacterized protein</fullName>
    </submittedName>
</protein>
<dbReference type="EMBL" id="AMFJ01000228">
    <property type="protein sequence ID" value="EKE29111.1"/>
    <property type="molecule type" value="Genomic_DNA"/>
</dbReference>
<accession>K2FDD1</accession>
<name>K2FDD1_9BACT</name>
<proteinExistence type="predicted"/>